<proteinExistence type="predicted"/>
<organism evidence="2 3">
    <name type="scientific">Limnobaculum eriocheiris</name>
    <dbReference type="NCBI Taxonomy" id="2897391"/>
    <lineage>
        <taxon>Bacteria</taxon>
        <taxon>Pseudomonadati</taxon>
        <taxon>Pseudomonadota</taxon>
        <taxon>Gammaproteobacteria</taxon>
        <taxon>Enterobacterales</taxon>
        <taxon>Budviciaceae</taxon>
        <taxon>Limnobaculum</taxon>
    </lineage>
</organism>
<feature type="transmembrane region" description="Helical" evidence="1">
    <location>
        <begin position="34"/>
        <end position="55"/>
    </location>
</feature>
<name>A0A9X1MX20_9GAMM</name>
<dbReference type="AlphaFoldDB" id="A0A9X1MX20"/>
<feature type="transmembrane region" description="Helical" evidence="1">
    <location>
        <begin position="61"/>
        <end position="86"/>
    </location>
</feature>
<reference evidence="2" key="1">
    <citation type="submission" date="2021-11" db="EMBL/GenBank/DDBJ databases">
        <title>Jinshanibacter sp. isolated from one year old Eriocheir sinensis.</title>
        <authorList>
            <person name="Li J.-Y."/>
            <person name="He W."/>
            <person name="Gao T.-H."/>
        </authorList>
    </citation>
    <scope>NUCLEOTIDE SEQUENCE</scope>
    <source>
        <strain evidence="2">LJY008</strain>
    </source>
</reference>
<accession>A0A9X1MX20</accession>
<evidence type="ECO:0000313" key="2">
    <source>
        <dbReference type="EMBL" id="MCD1126173.1"/>
    </source>
</evidence>
<comment type="caution">
    <text evidence="2">The sequence shown here is derived from an EMBL/GenBank/DDBJ whole genome shotgun (WGS) entry which is preliminary data.</text>
</comment>
<evidence type="ECO:0000256" key="1">
    <source>
        <dbReference type="SAM" id="Phobius"/>
    </source>
</evidence>
<feature type="transmembrane region" description="Helical" evidence="1">
    <location>
        <begin position="200"/>
        <end position="223"/>
    </location>
</feature>
<evidence type="ECO:0000313" key="3">
    <source>
        <dbReference type="Proteomes" id="UP001139171"/>
    </source>
</evidence>
<gene>
    <name evidence="2" type="ORF">LPW36_09190</name>
</gene>
<evidence type="ECO:0008006" key="4">
    <source>
        <dbReference type="Google" id="ProtNLM"/>
    </source>
</evidence>
<sequence>MQLDRLAIVLRTRPANEAIDLGVRMAMHWFKPLYIAWLCFSLPVIGLLLGLAYWAEFSYTGIYLLVWWIKPLLDRMALFVISRVVFGSAPTLRQNIKAIPTLLFKTRLIRALTWARFSPYRSLTLPVDVLEGIKGRNARIRRKAISNYIGINAAVLTLFGFIAEKVFPFCAIAFVAMISIDNNSYTDELFGDLWLNNFNFNSLMALGFYILGILLWEPIYVAAGFSLYLKRRSDIEAWDIELEFRKIEKQSRTTSSTLFSALLLVLTLGISGYAPHSYASQDNATVRQETITHAPEKLQQILKQPEYGGKEVRKRLKFIQEEKKAKKPNKKPDLSLPPISSNPNGALVTLTGAGQWMLWGILALVVIAIAYFIIIQLPVIRGQKAQKLAPPTQIAGLDIQPESLPENIAEVALSMIHSGDLRSALSLLFRGSLSVLAHRDRVMFRSSDTEQDCIRLVKRSELSSADFFIKLTQLWLAQAYAHRSPDIIKLEQLCREWPTHYDHQSQWEAS</sequence>
<dbReference type="RefSeq" id="WP_230609383.1">
    <property type="nucleotide sequence ID" value="NZ_JAJNAG010000017.1"/>
</dbReference>
<keyword evidence="3" id="KW-1185">Reference proteome</keyword>
<dbReference type="EMBL" id="JAJNAG010000017">
    <property type="protein sequence ID" value="MCD1126173.1"/>
    <property type="molecule type" value="Genomic_DNA"/>
</dbReference>
<keyword evidence="1" id="KW-0812">Transmembrane</keyword>
<feature type="transmembrane region" description="Helical" evidence="1">
    <location>
        <begin position="149"/>
        <end position="180"/>
    </location>
</feature>
<dbReference type="Proteomes" id="UP001139171">
    <property type="component" value="Unassembled WGS sequence"/>
</dbReference>
<protein>
    <recommendedName>
        <fullName evidence="4">DUF4129 domain-containing protein</fullName>
    </recommendedName>
</protein>
<feature type="transmembrane region" description="Helical" evidence="1">
    <location>
        <begin position="356"/>
        <end position="380"/>
    </location>
</feature>
<feature type="transmembrane region" description="Helical" evidence="1">
    <location>
        <begin position="255"/>
        <end position="274"/>
    </location>
</feature>
<keyword evidence="1" id="KW-1133">Transmembrane helix</keyword>
<keyword evidence="1" id="KW-0472">Membrane</keyword>